<dbReference type="PANTHER" id="PTHR34145">
    <property type="entry name" value="OS02G0105600 PROTEIN"/>
    <property type="match status" value="1"/>
</dbReference>
<dbReference type="InterPro" id="IPR055357">
    <property type="entry name" value="LRR_At1g61320_AtMIF1"/>
</dbReference>
<organism evidence="3 4">
    <name type="scientific">Triticum turgidum subsp. durum</name>
    <name type="common">Durum wheat</name>
    <name type="synonym">Triticum durum</name>
    <dbReference type="NCBI Taxonomy" id="4567"/>
    <lineage>
        <taxon>Eukaryota</taxon>
        <taxon>Viridiplantae</taxon>
        <taxon>Streptophyta</taxon>
        <taxon>Embryophyta</taxon>
        <taxon>Tracheophyta</taxon>
        <taxon>Spermatophyta</taxon>
        <taxon>Magnoliopsida</taxon>
        <taxon>Liliopsida</taxon>
        <taxon>Poales</taxon>
        <taxon>Poaceae</taxon>
        <taxon>BOP clade</taxon>
        <taxon>Pooideae</taxon>
        <taxon>Triticodae</taxon>
        <taxon>Triticeae</taxon>
        <taxon>Triticinae</taxon>
        <taxon>Triticum</taxon>
    </lineage>
</organism>
<dbReference type="InterPro" id="IPR036047">
    <property type="entry name" value="F-box-like_dom_sf"/>
</dbReference>
<protein>
    <recommendedName>
        <fullName evidence="5">FBD domain-containing protein</fullName>
    </recommendedName>
</protein>
<accession>A0A9R1C595</accession>
<reference evidence="3 4" key="1">
    <citation type="submission" date="2017-09" db="EMBL/GenBank/DDBJ databases">
        <authorList>
            <consortium name="International Durum Wheat Genome Sequencing Consortium (IDWGSC)"/>
            <person name="Milanesi L."/>
        </authorList>
    </citation>
    <scope>NUCLEOTIDE SEQUENCE [LARGE SCALE GENOMIC DNA]</scope>
    <source>
        <strain evidence="4">cv. Svevo</strain>
    </source>
</reference>
<dbReference type="AlphaFoldDB" id="A0A9R1C595"/>
<feature type="domain" description="F-box" evidence="1">
    <location>
        <begin position="2"/>
        <end position="32"/>
    </location>
</feature>
<dbReference type="EMBL" id="LT934124">
    <property type="protein sequence ID" value="VAI92790.1"/>
    <property type="molecule type" value="Genomic_DNA"/>
</dbReference>
<evidence type="ECO:0000313" key="4">
    <source>
        <dbReference type="Proteomes" id="UP000324705"/>
    </source>
</evidence>
<evidence type="ECO:0008006" key="5">
    <source>
        <dbReference type="Google" id="ProtNLM"/>
    </source>
</evidence>
<dbReference type="SUPFAM" id="SSF52047">
    <property type="entry name" value="RNI-like"/>
    <property type="match status" value="1"/>
</dbReference>
<feature type="domain" description="At1g61320/AtMIF1 LRR" evidence="2">
    <location>
        <begin position="60"/>
        <end position="146"/>
    </location>
</feature>
<feature type="domain" description="At1g61320/AtMIF1 LRR" evidence="2">
    <location>
        <begin position="159"/>
        <end position="371"/>
    </location>
</feature>
<dbReference type="Pfam" id="PF23622">
    <property type="entry name" value="LRR_At1g61320_AtMIF1"/>
    <property type="match status" value="2"/>
</dbReference>
<evidence type="ECO:0000259" key="1">
    <source>
        <dbReference type="Pfam" id="PF00646"/>
    </source>
</evidence>
<dbReference type="SUPFAM" id="SSF81383">
    <property type="entry name" value="F-box domain"/>
    <property type="match status" value="1"/>
</dbReference>
<dbReference type="Pfam" id="PF00646">
    <property type="entry name" value="F-box"/>
    <property type="match status" value="1"/>
</dbReference>
<keyword evidence="4" id="KW-1185">Reference proteome</keyword>
<dbReference type="InterPro" id="IPR053772">
    <property type="entry name" value="At1g61320/At1g61330-like"/>
</dbReference>
<dbReference type="InterPro" id="IPR001810">
    <property type="entry name" value="F-box_dom"/>
</dbReference>
<sequence length="408" mass="47137">MCTILSNLPAKEAVRSSVLSSEWRSIWTTCPKLSFNAKDHVPRHGGKQYAQMFIDHVNAVLKKHHGKVVDNLEIKFVFESKLVYHLNSWIRFAMSSRTKNLSFDLAPLPEFWKYRNHYRFPFELLDMDSVSCLRCLQLRFVCFKPPPSQFPGFPNLRNIVRCDLDDELKVVQRPLSNLQYLRVKFCGFTKIEFHAAKLSTFVYKGDCIPIALHQAPEMENAEICFCASTFRRGSAVVLNGLPHVPNLTLKISVEVLETTWTSDSHYMFPQLKHLQIILAVDHKHDDKILYLVPLLRAAPFIEHLEVHVSIFLSDHLCRQDIPQSEHKYLHLKKMHVTGFKATKGQLQLLFHVVENAPAIETLAVDTIQRQYDLLDTYEILPALRNSALDIVRDPLSKRLPPDTKLYLL</sequence>
<name>A0A9R1C595_TRITD</name>
<gene>
    <name evidence="3" type="ORF">TRITD_7Bv1G210400</name>
</gene>
<dbReference type="Proteomes" id="UP000324705">
    <property type="component" value="Chromosome 7B"/>
</dbReference>
<dbReference type="Gramene" id="TRITD7Bv1G210400.1">
    <property type="protein sequence ID" value="TRITD7Bv1G210400.1"/>
    <property type="gene ID" value="TRITD7Bv1G210400"/>
</dbReference>
<evidence type="ECO:0000313" key="3">
    <source>
        <dbReference type="EMBL" id="VAI92790.1"/>
    </source>
</evidence>
<dbReference type="OMA" id="EICFCAS"/>
<evidence type="ECO:0000259" key="2">
    <source>
        <dbReference type="Pfam" id="PF23622"/>
    </source>
</evidence>
<dbReference type="PANTHER" id="PTHR34145:SF57">
    <property type="entry name" value="F-BOX DOMAIN-CONTAINING PROTEIN"/>
    <property type="match status" value="1"/>
</dbReference>
<proteinExistence type="predicted"/>